<sequence>MKNITLVRVSFVLHWKFSVYSDDLDRELDIRFFAQIFGQSFAHCPHFFRFGYPVPRVPNPRAPNGEHGLLC</sequence>
<gene>
    <name evidence="1" type="ORF">GCM10007377_13600</name>
</gene>
<dbReference type="AlphaFoldDB" id="A0A8J3EXF4"/>
<reference evidence="1" key="2">
    <citation type="submission" date="2020-09" db="EMBL/GenBank/DDBJ databases">
        <authorList>
            <person name="Sun Q."/>
            <person name="Sedlacek I."/>
        </authorList>
    </citation>
    <scope>NUCLEOTIDE SEQUENCE</scope>
    <source>
        <strain evidence="1">CCM 8606</strain>
    </source>
</reference>
<keyword evidence="2" id="KW-1185">Reference proteome</keyword>
<comment type="caution">
    <text evidence="1">The sequence shown here is derived from an EMBL/GenBank/DDBJ whole genome shotgun (WGS) entry which is preliminary data.</text>
</comment>
<dbReference type="Proteomes" id="UP000619536">
    <property type="component" value="Unassembled WGS sequence"/>
</dbReference>
<proteinExistence type="predicted"/>
<organism evidence="1 2">
    <name type="scientific">Galliscardovia ingluviei</name>
    <dbReference type="NCBI Taxonomy" id="1769422"/>
    <lineage>
        <taxon>Bacteria</taxon>
        <taxon>Bacillati</taxon>
        <taxon>Actinomycetota</taxon>
        <taxon>Actinomycetes</taxon>
        <taxon>Bifidobacteriales</taxon>
        <taxon>Bifidobacteriaceae</taxon>
        <taxon>Galliscardovia</taxon>
    </lineage>
</organism>
<name>A0A8J3EXF4_9BIFI</name>
<protein>
    <submittedName>
        <fullName evidence="1">Uncharacterized protein</fullName>
    </submittedName>
</protein>
<evidence type="ECO:0000313" key="2">
    <source>
        <dbReference type="Proteomes" id="UP000619536"/>
    </source>
</evidence>
<reference evidence="1" key="1">
    <citation type="journal article" date="2014" name="Int. J. Syst. Evol. Microbiol.">
        <title>Complete genome sequence of Corynebacterium casei LMG S-19264T (=DSM 44701T), isolated from a smear-ripened cheese.</title>
        <authorList>
            <consortium name="US DOE Joint Genome Institute (JGI-PGF)"/>
            <person name="Walter F."/>
            <person name="Albersmeier A."/>
            <person name="Kalinowski J."/>
            <person name="Ruckert C."/>
        </authorList>
    </citation>
    <scope>NUCLEOTIDE SEQUENCE</scope>
    <source>
        <strain evidence="1">CCM 8606</strain>
    </source>
</reference>
<evidence type="ECO:0000313" key="1">
    <source>
        <dbReference type="EMBL" id="GGI14975.1"/>
    </source>
</evidence>
<accession>A0A8J3EXF4</accession>
<dbReference type="EMBL" id="BMDH01000004">
    <property type="protein sequence ID" value="GGI14975.1"/>
    <property type="molecule type" value="Genomic_DNA"/>
</dbReference>